<evidence type="ECO:0000256" key="1">
    <source>
        <dbReference type="ARBA" id="ARBA00004651"/>
    </source>
</evidence>
<feature type="transmembrane region" description="Helical" evidence="6">
    <location>
        <begin position="272"/>
        <end position="293"/>
    </location>
</feature>
<name>A0A443J676_9RHOB</name>
<keyword evidence="4 6" id="KW-1133">Transmembrane helix</keyword>
<evidence type="ECO:0000313" key="9">
    <source>
        <dbReference type="Proteomes" id="UP000284476"/>
    </source>
</evidence>
<dbReference type="Proteomes" id="UP000284476">
    <property type="component" value="Unassembled WGS sequence"/>
</dbReference>
<dbReference type="PANTHER" id="PTHR42920:SF11">
    <property type="entry name" value="INNER MEMBRANE PROTEIN YTFF"/>
    <property type="match status" value="1"/>
</dbReference>
<evidence type="ECO:0000256" key="4">
    <source>
        <dbReference type="ARBA" id="ARBA00022989"/>
    </source>
</evidence>
<comment type="subcellular location">
    <subcellularLocation>
        <location evidence="1">Cell membrane</location>
        <topology evidence="1">Multi-pass membrane protein</topology>
    </subcellularLocation>
</comment>
<comment type="caution">
    <text evidence="8">The sequence shown here is derived from an EMBL/GenBank/DDBJ whole genome shotgun (WGS) entry which is preliminary data.</text>
</comment>
<keyword evidence="5 6" id="KW-0472">Membrane</keyword>
<gene>
    <name evidence="8" type="ORF">D2T30_22690</name>
</gene>
<evidence type="ECO:0000256" key="2">
    <source>
        <dbReference type="ARBA" id="ARBA00022475"/>
    </source>
</evidence>
<feature type="transmembrane region" description="Helical" evidence="6">
    <location>
        <begin position="217"/>
        <end position="238"/>
    </location>
</feature>
<dbReference type="EMBL" id="SAUZ01000061">
    <property type="protein sequence ID" value="RWR15946.1"/>
    <property type="molecule type" value="Genomic_DNA"/>
</dbReference>
<evidence type="ECO:0000256" key="5">
    <source>
        <dbReference type="ARBA" id="ARBA00023136"/>
    </source>
</evidence>
<reference evidence="8 9" key="1">
    <citation type="submission" date="2019-01" db="EMBL/GenBank/DDBJ databases">
        <title>Sinorhodobacter populi sp. nov. isolated from the symptomatic bark tissue of Populus euramericana canker.</title>
        <authorList>
            <person name="Xu G."/>
        </authorList>
    </citation>
    <scope>NUCLEOTIDE SEQUENCE [LARGE SCALE GENOMIC DNA]</scope>
    <source>
        <strain evidence="8 9">SK2B-1</strain>
    </source>
</reference>
<organism evidence="8 9">
    <name type="scientific">Paenirhodobacter populi</name>
    <dbReference type="NCBI Taxonomy" id="2306993"/>
    <lineage>
        <taxon>Bacteria</taxon>
        <taxon>Pseudomonadati</taxon>
        <taxon>Pseudomonadota</taxon>
        <taxon>Alphaproteobacteria</taxon>
        <taxon>Rhodobacterales</taxon>
        <taxon>Rhodobacter group</taxon>
        <taxon>Paenirhodobacter</taxon>
    </lineage>
</organism>
<evidence type="ECO:0000259" key="7">
    <source>
        <dbReference type="Pfam" id="PF00892"/>
    </source>
</evidence>
<evidence type="ECO:0000313" key="8">
    <source>
        <dbReference type="EMBL" id="RWR15946.1"/>
    </source>
</evidence>
<feature type="transmembrane region" description="Helical" evidence="6">
    <location>
        <begin position="35"/>
        <end position="52"/>
    </location>
</feature>
<dbReference type="Pfam" id="PF00892">
    <property type="entry name" value="EamA"/>
    <property type="match status" value="1"/>
</dbReference>
<accession>A0A443J676</accession>
<dbReference type="GO" id="GO:0005886">
    <property type="term" value="C:plasma membrane"/>
    <property type="evidence" value="ECO:0007669"/>
    <property type="project" value="UniProtKB-SubCell"/>
</dbReference>
<dbReference type="InterPro" id="IPR000620">
    <property type="entry name" value="EamA_dom"/>
</dbReference>
<feature type="transmembrane region" description="Helical" evidence="6">
    <location>
        <begin position="245"/>
        <end position="266"/>
    </location>
</feature>
<feature type="transmembrane region" description="Helical" evidence="6">
    <location>
        <begin position="149"/>
        <end position="173"/>
    </location>
</feature>
<dbReference type="AlphaFoldDB" id="A0A443J676"/>
<dbReference type="InterPro" id="IPR051258">
    <property type="entry name" value="Diverse_Substrate_Transporter"/>
</dbReference>
<dbReference type="InterPro" id="IPR037185">
    <property type="entry name" value="EmrE-like"/>
</dbReference>
<keyword evidence="2" id="KW-1003">Cell membrane</keyword>
<reference evidence="8 9" key="2">
    <citation type="submission" date="2019-01" db="EMBL/GenBank/DDBJ databases">
        <authorList>
            <person name="Li Y."/>
        </authorList>
    </citation>
    <scope>NUCLEOTIDE SEQUENCE [LARGE SCALE GENOMIC DNA]</scope>
    <source>
        <strain evidence="8 9">SK2B-1</strain>
    </source>
</reference>
<feature type="domain" description="EamA" evidence="7">
    <location>
        <begin position="151"/>
        <end position="290"/>
    </location>
</feature>
<feature type="transmembrane region" description="Helical" evidence="6">
    <location>
        <begin position="121"/>
        <end position="143"/>
    </location>
</feature>
<feature type="transmembrane region" description="Helical" evidence="6">
    <location>
        <begin position="64"/>
        <end position="86"/>
    </location>
</feature>
<protein>
    <submittedName>
        <fullName evidence="8">DMT family transporter</fullName>
    </submittedName>
</protein>
<keyword evidence="3 6" id="KW-0812">Transmembrane</keyword>
<dbReference type="SUPFAM" id="SSF103481">
    <property type="entry name" value="Multidrug resistance efflux transporter EmrE"/>
    <property type="match status" value="1"/>
</dbReference>
<feature type="transmembrane region" description="Helical" evidence="6">
    <location>
        <begin position="185"/>
        <end position="205"/>
    </location>
</feature>
<dbReference type="RefSeq" id="WP_128210632.1">
    <property type="nucleotide sequence ID" value="NZ_JBHRSO010000012.1"/>
</dbReference>
<dbReference type="PANTHER" id="PTHR42920">
    <property type="entry name" value="OS03G0707200 PROTEIN-RELATED"/>
    <property type="match status" value="1"/>
</dbReference>
<evidence type="ECO:0000256" key="3">
    <source>
        <dbReference type="ARBA" id="ARBA00022692"/>
    </source>
</evidence>
<evidence type="ECO:0000256" key="6">
    <source>
        <dbReference type="SAM" id="Phobius"/>
    </source>
</evidence>
<sequence>MLVGILAGLATCALWGLSFVAPRAVEPFTALDLTIARYGIFGLVSALLMILPRFRPKGLSCGQWLRGMLLGGAGYIGYFIAVAHAVRLAGPAIPPLVIGLMPVVLALIANARDAALNWARLLPPLMLIGAGVLIVNASTLRAADAPPEVLPGILAALLALAIWIVYGLVNSAVMTAPDAPDGLQWTVVQGLGAGVGSLCLLPLTSPTIPPEGHLTGFILWALVMGLAGSWLATWFWVIASHRLPLALAAQLIVAETVFGLTFGFAFEGRAPSVAEAFGASIQIVGVCLAIWAFQHRNRQRE</sequence>
<proteinExistence type="predicted"/>
<feature type="transmembrane region" description="Helical" evidence="6">
    <location>
        <begin position="92"/>
        <end position="109"/>
    </location>
</feature>